<feature type="non-terminal residue" evidence="6">
    <location>
        <position position="384"/>
    </location>
</feature>
<evidence type="ECO:0000256" key="1">
    <source>
        <dbReference type="ARBA" id="ARBA00022452"/>
    </source>
</evidence>
<dbReference type="VEuPathDB" id="FungiDB:PHYBLDRAFT_98773"/>
<evidence type="ECO:0000256" key="5">
    <source>
        <dbReference type="ARBA" id="ARBA00023136"/>
    </source>
</evidence>
<dbReference type="GO" id="GO:0001401">
    <property type="term" value="C:SAM complex"/>
    <property type="evidence" value="ECO:0007669"/>
    <property type="project" value="TreeGrafter"/>
</dbReference>
<evidence type="ECO:0000256" key="2">
    <source>
        <dbReference type="ARBA" id="ARBA00022692"/>
    </source>
</evidence>
<dbReference type="InParanoid" id="A0A167P0D6"/>
<evidence type="ECO:0000313" key="6">
    <source>
        <dbReference type="EMBL" id="OAD77001.1"/>
    </source>
</evidence>
<evidence type="ECO:0000256" key="3">
    <source>
        <dbReference type="ARBA" id="ARBA00022787"/>
    </source>
</evidence>
<dbReference type="STRING" id="763407.A0A167P0D6"/>
<organism evidence="6 7">
    <name type="scientific">Phycomyces blakesleeanus (strain ATCC 8743b / DSM 1359 / FGSC 10004 / NBRC 33097 / NRRL 1555)</name>
    <dbReference type="NCBI Taxonomy" id="763407"/>
    <lineage>
        <taxon>Eukaryota</taxon>
        <taxon>Fungi</taxon>
        <taxon>Fungi incertae sedis</taxon>
        <taxon>Mucoromycota</taxon>
        <taxon>Mucoromycotina</taxon>
        <taxon>Mucoromycetes</taxon>
        <taxon>Mucorales</taxon>
        <taxon>Phycomycetaceae</taxon>
        <taxon>Phycomyces</taxon>
    </lineage>
</organism>
<evidence type="ECO:0008006" key="8">
    <source>
        <dbReference type="Google" id="ProtNLM"/>
    </source>
</evidence>
<dbReference type="Pfam" id="PF12519">
    <property type="entry name" value="MDM10"/>
    <property type="match status" value="2"/>
</dbReference>
<gene>
    <name evidence="6" type="ORF">PHYBLDRAFT_98773</name>
</gene>
<sequence>MYDFMEYCLRRYYRSSGWNEENQYSNLCSWSRALLDFYTPCGLSLHLSKLPTPLFKPSYTMNAIPSLNGNIGYLYTSRPLEIGTSATVDFKDLVDRFRVVQAAPTWNSQDNDYLVYGRMFFPGARLEAMAVRRLTQNLQYLITAVNRPKSHGLPQVNPNIYIYITRIFIAMQLQYDVGRWCSECSYTTDDGLLGIRALYNFGQPVLNDVKSNHVYSGQWSIGTEIYYGTLDKSGGLSTGLRYRTHPCSSSPPISVTYTLNPIVGHMSTAYVAQVSEELALCSRFDFSIYSYESDLALGFEYRTKKKNVPRAVKKESNGIITVTAADKTEKLEGLMKARLGFSEGLALMWEGRFKNTLFSVGLTADLTNRTNPIRTIGIEVQYFS</sequence>
<accession>A0A167P0D6</accession>
<keyword evidence="4" id="KW-0496">Mitochondrion</keyword>
<keyword evidence="2" id="KW-0812">Transmembrane</keyword>
<dbReference type="EMBL" id="KV440975">
    <property type="protein sequence ID" value="OAD77001.1"/>
    <property type="molecule type" value="Genomic_DNA"/>
</dbReference>
<dbReference type="FunCoup" id="A0A167P0D6">
    <property type="interactions" value="64"/>
</dbReference>
<dbReference type="GO" id="GO:0032865">
    <property type="term" value="C:ERMES complex"/>
    <property type="evidence" value="ECO:0007669"/>
    <property type="project" value="InterPro"/>
</dbReference>
<dbReference type="Proteomes" id="UP000077315">
    <property type="component" value="Unassembled WGS sequence"/>
</dbReference>
<dbReference type="InterPro" id="IPR027539">
    <property type="entry name" value="Mdm10"/>
</dbReference>
<dbReference type="HAMAP" id="MF_03102">
    <property type="entry name" value="Mdm10"/>
    <property type="match status" value="1"/>
</dbReference>
<dbReference type="RefSeq" id="XP_018295041.1">
    <property type="nucleotide sequence ID" value="XM_018444073.1"/>
</dbReference>
<proteinExistence type="inferred from homology"/>
<evidence type="ECO:0000313" key="7">
    <source>
        <dbReference type="Proteomes" id="UP000077315"/>
    </source>
</evidence>
<dbReference type="OrthoDB" id="2103793at2759"/>
<evidence type="ECO:0000256" key="4">
    <source>
        <dbReference type="ARBA" id="ARBA00023128"/>
    </source>
</evidence>
<dbReference type="GO" id="GO:1990456">
    <property type="term" value="P:mitochondrion-endoplasmic reticulum membrane tethering"/>
    <property type="evidence" value="ECO:0007669"/>
    <property type="project" value="TreeGrafter"/>
</dbReference>
<name>A0A167P0D6_PHYB8</name>
<keyword evidence="3" id="KW-1000">Mitochondrion outer membrane</keyword>
<keyword evidence="1" id="KW-1134">Transmembrane beta strand</keyword>
<protein>
    <recommendedName>
        <fullName evidence="8">Mitochondrial distribution and morphology protein 10</fullName>
    </recommendedName>
</protein>
<keyword evidence="5" id="KW-0472">Membrane</keyword>
<dbReference type="GO" id="GO:0051654">
    <property type="term" value="P:establishment of mitochondrion localization"/>
    <property type="evidence" value="ECO:0007669"/>
    <property type="project" value="TreeGrafter"/>
</dbReference>
<dbReference type="GeneID" id="29004978"/>
<dbReference type="PANTHER" id="PTHR28035">
    <property type="entry name" value="MITOCHONDRIAL DISTRIBUTION AND MORPHOLOGY PROTEIN 10"/>
    <property type="match status" value="1"/>
</dbReference>
<dbReference type="GO" id="GO:0015914">
    <property type="term" value="P:phospholipid transport"/>
    <property type="evidence" value="ECO:0007669"/>
    <property type="project" value="TreeGrafter"/>
</dbReference>
<dbReference type="AlphaFoldDB" id="A0A167P0D6"/>
<reference evidence="7" key="1">
    <citation type="submission" date="2015-06" db="EMBL/GenBank/DDBJ databases">
        <title>Expansion of signal transduction pathways in fungi by whole-genome duplication.</title>
        <authorList>
            <consortium name="DOE Joint Genome Institute"/>
            <person name="Corrochano L.M."/>
            <person name="Kuo A."/>
            <person name="Marcet-Houben M."/>
            <person name="Polaino S."/>
            <person name="Salamov A."/>
            <person name="Villalobos J.M."/>
            <person name="Alvarez M.I."/>
            <person name="Avalos J."/>
            <person name="Benito E.P."/>
            <person name="Benoit I."/>
            <person name="Burger G."/>
            <person name="Camino L.P."/>
            <person name="Canovas D."/>
            <person name="Cerda-Olmedo E."/>
            <person name="Cheng J.-F."/>
            <person name="Dominguez A."/>
            <person name="Elias M."/>
            <person name="Eslava A.P."/>
            <person name="Glaser F."/>
            <person name="Grimwood J."/>
            <person name="Gutierrez G."/>
            <person name="Heitman J."/>
            <person name="Henrissat B."/>
            <person name="Iturriaga E.A."/>
            <person name="Lang B.F."/>
            <person name="Lavin J.L."/>
            <person name="Lee S."/>
            <person name="Li W."/>
            <person name="Lindquist E."/>
            <person name="Lopez-Garcia S."/>
            <person name="Luque E.M."/>
            <person name="Marcos A.T."/>
            <person name="Martin J."/>
            <person name="McCluskey K."/>
            <person name="Medina H.R."/>
            <person name="Miralles-Duran A."/>
            <person name="Miyazaki A."/>
            <person name="Munoz-Torres E."/>
            <person name="Oguiza J.A."/>
            <person name="Ohm R."/>
            <person name="Olmedo M."/>
            <person name="Orejas M."/>
            <person name="Ortiz-Castellanos L."/>
            <person name="Pisabarro A.G."/>
            <person name="Rodriguez-Romero J."/>
            <person name="Ruiz-Herrera J."/>
            <person name="Ruiz-Vazquez R."/>
            <person name="Sanz C."/>
            <person name="Schackwitz W."/>
            <person name="Schmutz J."/>
            <person name="Shahriari M."/>
            <person name="Shelest E."/>
            <person name="Silva-Franco F."/>
            <person name="Soanes D."/>
            <person name="Syed K."/>
            <person name="Tagua V.G."/>
            <person name="Talbot N.J."/>
            <person name="Thon M."/>
            <person name="De vries R.P."/>
            <person name="Wiebenga A."/>
            <person name="Yadav J.S."/>
            <person name="Braun E.L."/>
            <person name="Baker S."/>
            <person name="Garre V."/>
            <person name="Horwitz B."/>
            <person name="Torres-Martinez S."/>
            <person name="Idnurm A."/>
            <person name="Herrera-Estrella A."/>
            <person name="Gabaldon T."/>
            <person name="Grigoriev I.V."/>
        </authorList>
    </citation>
    <scope>NUCLEOTIDE SEQUENCE [LARGE SCALE GENOMIC DNA]</scope>
    <source>
        <strain evidence="7">NRRL 1555(-)</strain>
    </source>
</reference>
<keyword evidence="7" id="KW-1185">Reference proteome</keyword>
<dbReference type="GO" id="GO:0070096">
    <property type="term" value="P:mitochondrial outer membrane translocase complex assembly"/>
    <property type="evidence" value="ECO:0007669"/>
    <property type="project" value="TreeGrafter"/>
</dbReference>
<dbReference type="PANTHER" id="PTHR28035:SF1">
    <property type="entry name" value="MITOCHONDRIAL DISTRIBUTION AND MORPHOLOGY PROTEIN 10"/>
    <property type="match status" value="1"/>
</dbReference>
<dbReference type="GO" id="GO:0045040">
    <property type="term" value="P:protein insertion into mitochondrial outer membrane"/>
    <property type="evidence" value="ECO:0007669"/>
    <property type="project" value="TreeGrafter"/>
</dbReference>